<dbReference type="InterPro" id="IPR001024">
    <property type="entry name" value="PLAT/LH2_dom"/>
</dbReference>
<evidence type="ECO:0000256" key="3">
    <source>
        <dbReference type="ARBA" id="ARBA00022516"/>
    </source>
</evidence>
<keyword evidence="5 14" id="KW-0925">Oxylipin biosynthesis</keyword>
<evidence type="ECO:0000256" key="9">
    <source>
        <dbReference type="ARBA" id="ARBA00023004"/>
    </source>
</evidence>
<feature type="region of interest" description="Disordered" evidence="15">
    <location>
        <begin position="274"/>
        <end position="298"/>
    </location>
</feature>
<dbReference type="Gene3D" id="4.10.375.10">
    <property type="entry name" value="Lipoxygenase-1, Domain 2"/>
    <property type="match status" value="1"/>
</dbReference>
<reference evidence="18 19" key="1">
    <citation type="submission" date="2021-05" db="EMBL/GenBank/DDBJ databases">
        <title>Genome Assembly of Synthetic Allotetraploid Brassica napus Reveals Homoeologous Exchanges between Subgenomes.</title>
        <authorList>
            <person name="Davis J.T."/>
        </authorList>
    </citation>
    <scope>NUCLEOTIDE SEQUENCE [LARGE SCALE GENOMIC DNA]</scope>
    <source>
        <strain evidence="19">cv. Da-Ae</strain>
        <tissue evidence="18">Seedling</tissue>
    </source>
</reference>
<dbReference type="PRINTS" id="PR00468">
    <property type="entry name" value="PLTLPOXGNASE"/>
</dbReference>
<dbReference type="InterPro" id="IPR020833">
    <property type="entry name" value="LipOase_Fe_BS"/>
</dbReference>
<evidence type="ECO:0000256" key="13">
    <source>
        <dbReference type="RuleBase" id="RU003974"/>
    </source>
</evidence>
<evidence type="ECO:0000256" key="14">
    <source>
        <dbReference type="RuleBase" id="RU003975"/>
    </source>
</evidence>
<feature type="domain" description="PLAT" evidence="16">
    <location>
        <begin position="75"/>
        <end position="204"/>
    </location>
</feature>
<comment type="caution">
    <text evidence="12">Lacks conserved residue(s) required for the propagation of feature annotation.</text>
</comment>
<evidence type="ECO:0000256" key="11">
    <source>
        <dbReference type="ARBA" id="ARBA00023160"/>
    </source>
</evidence>
<keyword evidence="9 13" id="KW-0408">Iron</keyword>
<dbReference type="InterPro" id="IPR036226">
    <property type="entry name" value="LipOase_C_sf"/>
</dbReference>
<evidence type="ECO:0000256" key="10">
    <source>
        <dbReference type="ARBA" id="ARBA00023098"/>
    </source>
</evidence>
<comment type="pathway">
    <text evidence="14">Lipid metabolism; oxylipin biosynthesis.</text>
</comment>
<dbReference type="PROSITE" id="PS51393">
    <property type="entry name" value="LIPOXYGENASE_3"/>
    <property type="match status" value="1"/>
</dbReference>
<comment type="caution">
    <text evidence="18">The sequence shown here is derived from an EMBL/GenBank/DDBJ whole genome shotgun (WGS) entry which is preliminary data.</text>
</comment>
<dbReference type="InterPro" id="IPR036392">
    <property type="entry name" value="PLAT/LH2_dom_sf"/>
</dbReference>
<proteinExistence type="inferred from homology"/>
<evidence type="ECO:0000256" key="5">
    <source>
        <dbReference type="ARBA" id="ARBA00022767"/>
    </source>
</evidence>
<feature type="domain" description="Lipoxygenase" evidence="17">
    <location>
        <begin position="207"/>
        <end position="874"/>
    </location>
</feature>
<dbReference type="InterPro" id="IPR020834">
    <property type="entry name" value="LipOase_CS"/>
</dbReference>
<dbReference type="Gene3D" id="3.10.450.60">
    <property type="match status" value="1"/>
</dbReference>
<keyword evidence="19" id="KW-1185">Reference proteome</keyword>
<evidence type="ECO:0000256" key="7">
    <source>
        <dbReference type="ARBA" id="ARBA00022964"/>
    </source>
</evidence>
<evidence type="ECO:0000313" key="18">
    <source>
        <dbReference type="EMBL" id="KAH0937908.1"/>
    </source>
</evidence>
<dbReference type="InterPro" id="IPR000907">
    <property type="entry name" value="LipOase"/>
</dbReference>
<keyword evidence="11 14" id="KW-0275">Fatty acid biosynthesis</keyword>
<name>A0ABQ8E909_BRANA</name>
<dbReference type="InterPro" id="IPR027433">
    <property type="entry name" value="Lipoxygenase_dom_3"/>
</dbReference>
<evidence type="ECO:0000256" key="4">
    <source>
        <dbReference type="ARBA" id="ARBA00022723"/>
    </source>
</evidence>
<dbReference type="InterPro" id="IPR042057">
    <property type="entry name" value="Lipoxy_PLAT/LH2"/>
</dbReference>
<evidence type="ECO:0000256" key="15">
    <source>
        <dbReference type="SAM" id="MobiDB-lite"/>
    </source>
</evidence>
<dbReference type="Gene3D" id="4.10.372.10">
    <property type="entry name" value="Lipoxygenase-1, Domain 3"/>
    <property type="match status" value="1"/>
</dbReference>
<gene>
    <name evidence="18" type="ORF">HID58_005369</name>
</gene>
<dbReference type="EMBL" id="JAGKQM010000002">
    <property type="protein sequence ID" value="KAH0937908.1"/>
    <property type="molecule type" value="Genomic_DNA"/>
</dbReference>
<evidence type="ECO:0000256" key="6">
    <source>
        <dbReference type="ARBA" id="ARBA00022832"/>
    </source>
</evidence>
<dbReference type="Gene3D" id="1.20.245.10">
    <property type="entry name" value="Lipoxygenase-1, Domain 5"/>
    <property type="match status" value="1"/>
</dbReference>
<dbReference type="EC" id="1.13.11.-" evidence="14"/>
<dbReference type="PROSITE" id="PS00711">
    <property type="entry name" value="LIPOXYGENASE_1"/>
    <property type="match status" value="1"/>
</dbReference>
<organism evidence="18 19">
    <name type="scientific">Brassica napus</name>
    <name type="common">Rape</name>
    <dbReference type="NCBI Taxonomy" id="3708"/>
    <lineage>
        <taxon>Eukaryota</taxon>
        <taxon>Viridiplantae</taxon>
        <taxon>Streptophyta</taxon>
        <taxon>Embryophyta</taxon>
        <taxon>Tracheophyta</taxon>
        <taxon>Spermatophyta</taxon>
        <taxon>Magnoliopsida</taxon>
        <taxon>eudicotyledons</taxon>
        <taxon>Gunneridae</taxon>
        <taxon>Pentapetalae</taxon>
        <taxon>rosids</taxon>
        <taxon>malvids</taxon>
        <taxon>Brassicales</taxon>
        <taxon>Brassicaceae</taxon>
        <taxon>Brassiceae</taxon>
        <taxon>Brassica</taxon>
    </lineage>
</organism>
<keyword evidence="8 13" id="KW-0560">Oxidoreductase</keyword>
<keyword evidence="10" id="KW-0443">Lipid metabolism</keyword>
<comment type="function">
    <text evidence="14">Plant lipoxygenase may be involved in a number of diverse aspects of plant physiology including growth and development, pest resistance, and senescence or responses to wounding.</text>
</comment>
<dbReference type="Gene3D" id="2.60.60.20">
    <property type="entry name" value="PLAT/LH2 domain"/>
    <property type="match status" value="1"/>
</dbReference>
<evidence type="ECO:0000259" key="17">
    <source>
        <dbReference type="PROSITE" id="PS51393"/>
    </source>
</evidence>
<dbReference type="SUPFAM" id="SSF49723">
    <property type="entry name" value="Lipase/lipooxygenase domain (PLAT/LH2 domain)"/>
    <property type="match status" value="1"/>
</dbReference>
<comment type="cofactor">
    <cofactor evidence="1 13">
        <name>Fe cation</name>
        <dbReference type="ChEBI" id="CHEBI:24875"/>
    </cofactor>
</comment>
<keyword evidence="7 13" id="KW-0223">Dioxygenase</keyword>
<evidence type="ECO:0000256" key="2">
    <source>
        <dbReference type="ARBA" id="ARBA00009419"/>
    </source>
</evidence>
<evidence type="ECO:0000259" key="16">
    <source>
        <dbReference type="PROSITE" id="PS50095"/>
    </source>
</evidence>
<dbReference type="SUPFAM" id="SSF48484">
    <property type="entry name" value="Lipoxigenase"/>
    <property type="match status" value="1"/>
</dbReference>
<dbReference type="Pfam" id="PF01477">
    <property type="entry name" value="PLAT"/>
    <property type="match status" value="1"/>
</dbReference>
<protein>
    <recommendedName>
        <fullName evidence="14">Lipoxygenase</fullName>
        <ecNumber evidence="14">1.13.11.-</ecNumber>
    </recommendedName>
</protein>
<feature type="compositionally biased region" description="Basic and acidic residues" evidence="15">
    <location>
        <begin position="284"/>
        <end position="298"/>
    </location>
</feature>
<dbReference type="PROSITE" id="PS50095">
    <property type="entry name" value="PLAT"/>
    <property type="match status" value="1"/>
</dbReference>
<evidence type="ECO:0000256" key="1">
    <source>
        <dbReference type="ARBA" id="ARBA00001962"/>
    </source>
</evidence>
<comment type="similarity">
    <text evidence="2 13">Belongs to the lipoxygenase family.</text>
</comment>
<evidence type="ECO:0000313" key="19">
    <source>
        <dbReference type="Proteomes" id="UP000824890"/>
    </source>
</evidence>
<dbReference type="Proteomes" id="UP000824890">
    <property type="component" value="Unassembled WGS sequence"/>
</dbReference>
<dbReference type="SMART" id="SM00308">
    <property type="entry name" value="LH2"/>
    <property type="match status" value="1"/>
</dbReference>
<dbReference type="Pfam" id="PF00305">
    <property type="entry name" value="Lipoxygenase"/>
    <property type="match status" value="2"/>
</dbReference>
<dbReference type="InterPro" id="IPR013819">
    <property type="entry name" value="LipOase_C"/>
</dbReference>
<keyword evidence="3 14" id="KW-0444">Lipid biosynthesis</keyword>
<accession>A0ABQ8E909</accession>
<sequence>MFCKESPSLQTLSTAKSLSSLFPKPSALINPILTGRRDKPCRRQNFRGRCRITASQSNIAQKGKLLKEKVKRIKVKGFITAEEGLLESLSWSRPLDVITDIRGRSLLVELISAETDTRTVMEEGPVEDYAQRVWFESRNEKYECVFDMPEDFGTVGAIRVQNQHHREMFIKEMKLELPSGSVTFTCNSWVTPKSIDPTKRIFFSNKSYLPSATPEPLKKLRKEELETLQGNNRERVGEFAKYERVYDYDVYNDVGDPEKDERLARPVMGGLSHPYPRRCKTGRKPCEKDPSSEKREGEFYVPRDEEFSSTKGTAFTGKAILAALPSVFPQIEAALLDPNLPFPHFKSIEDLYEVGIDIPKDAGLLPMIPKLIKVVAEAQDNLLQFDPPILLNKDRFSWIRDDEFARQTLAGLNPYCIQLVTEWPLKSKLDPAALKNKRLFMLDYHDLLLPYVNKVRELDDTTLYASRTLFFLSDDSTLRPVAIELTRPPDVNRPQWSQVFTPGYDATSCWLWNLAKTHAVAHDAGYHQLISHWLRTHCCMEPYIIAANRQLSAMHPIYRLLHPHFRYTLEINARARQSLVNAGGIIETCFWPGKYSLELSSDVYAKLWRFDREGLPADLISRGLAVEDETAEHGLRLTIPDYPFANDGLMLWDALKEWITESVKHYYPDAALITCDEELQAWWSEVRNIGHGDKKDEPWWPVLRTQDDLIGVVTTIAWVASGHHAAVNFGQYGYGGYFPNRPTTTRIRMPVEEPTEEELKEFYEEPEKVLLKTFPSQKQATQVMVTLDLLSTHSPDEEYLGEEPEASWVDDPVIFAAYERFKGRLKHLEEVIDERNVNVSLKNRAGAGVVKYELLKPISQPGVTGMGVPYSVSI</sequence>
<evidence type="ECO:0000256" key="12">
    <source>
        <dbReference type="PROSITE-ProRule" id="PRU00152"/>
    </source>
</evidence>
<evidence type="ECO:0000256" key="8">
    <source>
        <dbReference type="ARBA" id="ARBA00023002"/>
    </source>
</evidence>
<dbReference type="CDD" id="cd01751">
    <property type="entry name" value="PLAT_LH2"/>
    <property type="match status" value="1"/>
</dbReference>
<keyword evidence="6" id="KW-0276">Fatty acid metabolism</keyword>
<dbReference type="PANTHER" id="PTHR11771">
    <property type="entry name" value="LIPOXYGENASE"/>
    <property type="match status" value="1"/>
</dbReference>
<dbReference type="PRINTS" id="PR00087">
    <property type="entry name" value="LIPOXYGENASE"/>
</dbReference>
<dbReference type="InterPro" id="IPR001246">
    <property type="entry name" value="LipOase_plant"/>
</dbReference>
<dbReference type="PROSITE" id="PS00081">
    <property type="entry name" value="LIPOXYGENASE_2"/>
    <property type="match status" value="1"/>
</dbReference>
<keyword evidence="4 13" id="KW-0479">Metal-binding</keyword>